<keyword evidence="1" id="KW-0472">Membrane</keyword>
<gene>
    <name evidence="2" type="ORF">H9751_06870</name>
</gene>
<organism evidence="2 3">
    <name type="scientific">Candidatus Corynebacterium faecigallinarum</name>
    <dbReference type="NCBI Taxonomy" id="2838528"/>
    <lineage>
        <taxon>Bacteria</taxon>
        <taxon>Bacillati</taxon>
        <taxon>Actinomycetota</taxon>
        <taxon>Actinomycetes</taxon>
        <taxon>Mycobacteriales</taxon>
        <taxon>Corynebacteriaceae</taxon>
        <taxon>Corynebacterium</taxon>
    </lineage>
</organism>
<feature type="transmembrane region" description="Helical" evidence="1">
    <location>
        <begin position="46"/>
        <end position="63"/>
    </location>
</feature>
<name>A0A9D2QFS5_9CORY</name>
<comment type="caution">
    <text evidence="2">The sequence shown here is derived from an EMBL/GenBank/DDBJ whole genome shotgun (WGS) entry which is preliminary data.</text>
</comment>
<evidence type="ECO:0000256" key="1">
    <source>
        <dbReference type="SAM" id="Phobius"/>
    </source>
</evidence>
<protein>
    <submittedName>
        <fullName evidence="2">Uncharacterized protein</fullName>
    </submittedName>
</protein>
<dbReference type="EMBL" id="DWVP01000016">
    <property type="protein sequence ID" value="HJC85249.1"/>
    <property type="molecule type" value="Genomic_DNA"/>
</dbReference>
<accession>A0A9D2QFS5</accession>
<keyword evidence="1" id="KW-0812">Transmembrane</keyword>
<evidence type="ECO:0000313" key="2">
    <source>
        <dbReference type="EMBL" id="HJC85249.1"/>
    </source>
</evidence>
<keyword evidence="1" id="KW-1133">Transmembrane helix</keyword>
<dbReference type="Proteomes" id="UP000823858">
    <property type="component" value="Unassembled WGS sequence"/>
</dbReference>
<reference evidence="2" key="1">
    <citation type="journal article" date="2021" name="PeerJ">
        <title>Extensive microbial diversity within the chicken gut microbiome revealed by metagenomics and culture.</title>
        <authorList>
            <person name="Gilroy R."/>
            <person name="Ravi A."/>
            <person name="Getino M."/>
            <person name="Pursley I."/>
            <person name="Horton D.L."/>
            <person name="Alikhan N.F."/>
            <person name="Baker D."/>
            <person name="Gharbi K."/>
            <person name="Hall N."/>
            <person name="Watson M."/>
            <person name="Adriaenssens E.M."/>
            <person name="Foster-Nyarko E."/>
            <person name="Jarju S."/>
            <person name="Secka A."/>
            <person name="Antonio M."/>
            <person name="Oren A."/>
            <person name="Chaudhuri R.R."/>
            <person name="La Ragione R."/>
            <person name="Hildebrand F."/>
            <person name="Pallen M.J."/>
        </authorList>
    </citation>
    <scope>NUCLEOTIDE SEQUENCE</scope>
    <source>
        <strain evidence="2">ChiHjej13B12-4958</strain>
    </source>
</reference>
<sequence>MSRMIAGGLCGMAVILALLGSGLWIPHAVGAVVATAAALLSDRARGWAIVPWVALVVVFVVAWW</sequence>
<proteinExistence type="predicted"/>
<dbReference type="AlphaFoldDB" id="A0A9D2QFS5"/>
<reference evidence="2" key="2">
    <citation type="submission" date="2021-04" db="EMBL/GenBank/DDBJ databases">
        <authorList>
            <person name="Gilroy R."/>
        </authorList>
    </citation>
    <scope>NUCLEOTIDE SEQUENCE</scope>
    <source>
        <strain evidence="2">ChiHjej13B12-4958</strain>
    </source>
</reference>
<evidence type="ECO:0000313" key="3">
    <source>
        <dbReference type="Proteomes" id="UP000823858"/>
    </source>
</evidence>